<feature type="compositionally biased region" description="Acidic residues" evidence="1">
    <location>
        <begin position="109"/>
        <end position="123"/>
    </location>
</feature>
<dbReference type="AlphaFoldDB" id="A0A1Y1UJF0"/>
<protein>
    <submittedName>
        <fullName evidence="2">Uncharacterized protein</fullName>
    </submittedName>
</protein>
<feature type="region of interest" description="Disordered" evidence="1">
    <location>
        <begin position="1"/>
        <end position="73"/>
    </location>
</feature>
<evidence type="ECO:0000313" key="2">
    <source>
        <dbReference type="EMBL" id="ORX38181.1"/>
    </source>
</evidence>
<evidence type="ECO:0000256" key="1">
    <source>
        <dbReference type="SAM" id="MobiDB-lite"/>
    </source>
</evidence>
<dbReference type="EMBL" id="NBSH01000004">
    <property type="protein sequence ID" value="ORX38181.1"/>
    <property type="molecule type" value="Genomic_DNA"/>
</dbReference>
<dbReference type="RefSeq" id="XP_021872103.1">
    <property type="nucleotide sequence ID" value="XM_022015222.1"/>
</dbReference>
<dbReference type="GeneID" id="33557030"/>
<dbReference type="InParanoid" id="A0A1Y1UJF0"/>
<sequence>MAPPKKTEDEYEDEEEDDEEYDDEEGDEEEFDEEDSEEYGDEDEDEGEYNDDDDDDEEEDGGAAPKGKTNQQVLKDFYEVSWDLSICTALRHDRRLLGSSADWISQNEQPDEDDEDDDVEEPDDKAGKSVPGNKRKADEAAEEDGVGNGETEGEAKKAKA</sequence>
<accession>A0A1Y1UJF0</accession>
<feature type="compositionally biased region" description="Acidic residues" evidence="1">
    <location>
        <begin position="9"/>
        <end position="61"/>
    </location>
</feature>
<comment type="caution">
    <text evidence="2">The sequence shown here is derived from an EMBL/GenBank/DDBJ whole genome shotgun (WGS) entry which is preliminary data.</text>
</comment>
<name>A0A1Y1UJF0_9TREE</name>
<organism evidence="2 3">
    <name type="scientific">Kockovaella imperatae</name>
    <dbReference type="NCBI Taxonomy" id="4999"/>
    <lineage>
        <taxon>Eukaryota</taxon>
        <taxon>Fungi</taxon>
        <taxon>Dikarya</taxon>
        <taxon>Basidiomycota</taxon>
        <taxon>Agaricomycotina</taxon>
        <taxon>Tremellomycetes</taxon>
        <taxon>Tremellales</taxon>
        <taxon>Cuniculitremaceae</taxon>
        <taxon>Kockovaella</taxon>
    </lineage>
</organism>
<reference evidence="2 3" key="1">
    <citation type="submission" date="2017-03" db="EMBL/GenBank/DDBJ databases">
        <title>Widespread Adenine N6-methylation of Active Genes in Fungi.</title>
        <authorList>
            <consortium name="DOE Joint Genome Institute"/>
            <person name="Mondo S.J."/>
            <person name="Dannebaum R.O."/>
            <person name="Kuo R.C."/>
            <person name="Louie K.B."/>
            <person name="Bewick A.J."/>
            <person name="Labutti K."/>
            <person name="Haridas S."/>
            <person name="Kuo A."/>
            <person name="Salamov A."/>
            <person name="Ahrendt S.R."/>
            <person name="Lau R."/>
            <person name="Bowen B.P."/>
            <person name="Lipzen A."/>
            <person name="Sullivan W."/>
            <person name="Andreopoulos W.B."/>
            <person name="Clum A."/>
            <person name="Lindquist E."/>
            <person name="Daum C."/>
            <person name="Northen T.R."/>
            <person name="Ramamoorthy G."/>
            <person name="Schmitz R.J."/>
            <person name="Gryganskyi A."/>
            <person name="Culley D."/>
            <person name="Magnuson J."/>
            <person name="James T.Y."/>
            <person name="O'Malley M.A."/>
            <person name="Stajich J.E."/>
            <person name="Spatafora J.W."/>
            <person name="Visel A."/>
            <person name="Grigoriev I.V."/>
        </authorList>
    </citation>
    <scope>NUCLEOTIDE SEQUENCE [LARGE SCALE GENOMIC DNA]</scope>
    <source>
        <strain evidence="2 3">NRRL Y-17943</strain>
    </source>
</reference>
<gene>
    <name evidence="2" type="ORF">BD324DRAFT_619875</name>
</gene>
<proteinExistence type="predicted"/>
<feature type="region of interest" description="Disordered" evidence="1">
    <location>
        <begin position="98"/>
        <end position="160"/>
    </location>
</feature>
<dbReference type="Proteomes" id="UP000193218">
    <property type="component" value="Unassembled WGS sequence"/>
</dbReference>
<evidence type="ECO:0000313" key="3">
    <source>
        <dbReference type="Proteomes" id="UP000193218"/>
    </source>
</evidence>
<keyword evidence="3" id="KW-1185">Reference proteome</keyword>